<dbReference type="Proteomes" id="UP000606786">
    <property type="component" value="Unassembled WGS sequence"/>
</dbReference>
<feature type="chain" id="PRO_5032470204" evidence="1">
    <location>
        <begin position="20"/>
        <end position="99"/>
    </location>
</feature>
<accession>A0A811VLX8</accession>
<proteinExistence type="predicted"/>
<comment type="caution">
    <text evidence="2">The sequence shown here is derived from an EMBL/GenBank/DDBJ whole genome shotgun (WGS) entry which is preliminary data.</text>
</comment>
<evidence type="ECO:0000313" key="2">
    <source>
        <dbReference type="EMBL" id="CAD7015219.1"/>
    </source>
</evidence>
<name>A0A811VLX8_CERCA</name>
<protein>
    <submittedName>
        <fullName evidence="2">(Mediterranean fruit fly) hypothetical protein</fullName>
    </submittedName>
</protein>
<organism evidence="2 3">
    <name type="scientific">Ceratitis capitata</name>
    <name type="common">Mediterranean fruit fly</name>
    <name type="synonym">Tephritis capitata</name>
    <dbReference type="NCBI Taxonomy" id="7213"/>
    <lineage>
        <taxon>Eukaryota</taxon>
        <taxon>Metazoa</taxon>
        <taxon>Ecdysozoa</taxon>
        <taxon>Arthropoda</taxon>
        <taxon>Hexapoda</taxon>
        <taxon>Insecta</taxon>
        <taxon>Pterygota</taxon>
        <taxon>Neoptera</taxon>
        <taxon>Endopterygota</taxon>
        <taxon>Diptera</taxon>
        <taxon>Brachycera</taxon>
        <taxon>Muscomorpha</taxon>
        <taxon>Tephritoidea</taxon>
        <taxon>Tephritidae</taxon>
        <taxon>Ceratitis</taxon>
        <taxon>Ceratitis</taxon>
    </lineage>
</organism>
<evidence type="ECO:0000313" key="3">
    <source>
        <dbReference type="Proteomes" id="UP000606786"/>
    </source>
</evidence>
<dbReference type="EMBL" id="CAJHJT010000056">
    <property type="protein sequence ID" value="CAD7015219.1"/>
    <property type="molecule type" value="Genomic_DNA"/>
</dbReference>
<keyword evidence="1" id="KW-0732">Signal</keyword>
<keyword evidence="3" id="KW-1185">Reference proteome</keyword>
<feature type="signal peptide" evidence="1">
    <location>
        <begin position="1"/>
        <end position="19"/>
    </location>
</feature>
<evidence type="ECO:0000256" key="1">
    <source>
        <dbReference type="SAM" id="SignalP"/>
    </source>
</evidence>
<dbReference type="AlphaFoldDB" id="A0A811VLX8"/>
<sequence length="99" mass="11418">MITAFVILLFAAAENNCRANGAVRRCHRLYRPLAASAVQRRNCIQFTHMHSLRLVIYTHIYVHMWMHALASHFLRAISEFLFRGAHSVLVNTGSNFKSY</sequence>
<gene>
    <name evidence="2" type="ORF">CCAP1982_LOCUS23167</name>
</gene>
<reference evidence="2" key="1">
    <citation type="submission" date="2020-11" db="EMBL/GenBank/DDBJ databases">
        <authorList>
            <person name="Whitehead M."/>
        </authorList>
    </citation>
    <scope>NUCLEOTIDE SEQUENCE</scope>
    <source>
        <strain evidence="2">EGII</strain>
    </source>
</reference>